<dbReference type="InterPro" id="IPR050334">
    <property type="entry name" value="Molybdenum_import_ModC"/>
</dbReference>
<dbReference type="InterPro" id="IPR003593">
    <property type="entry name" value="AAA+_ATPase"/>
</dbReference>
<evidence type="ECO:0000256" key="3">
    <source>
        <dbReference type="ARBA" id="ARBA00022505"/>
    </source>
</evidence>
<evidence type="ECO:0000256" key="9">
    <source>
        <dbReference type="PROSITE-ProRule" id="PRU01213"/>
    </source>
</evidence>
<dbReference type="PANTHER" id="PTHR43514">
    <property type="entry name" value="ABC TRANSPORTER I FAMILY MEMBER 10"/>
    <property type="match status" value="1"/>
</dbReference>
<name>B8KWM6_9GAMM</name>
<dbReference type="SUPFAM" id="SSF52540">
    <property type="entry name" value="P-loop containing nucleoside triphosphate hydrolases"/>
    <property type="match status" value="1"/>
</dbReference>
<dbReference type="InterPro" id="IPR004606">
    <property type="entry name" value="Mop_domain"/>
</dbReference>
<dbReference type="PROSITE" id="PS00211">
    <property type="entry name" value="ABC_TRANSPORTER_1"/>
    <property type="match status" value="1"/>
</dbReference>
<dbReference type="Gene3D" id="2.40.50.100">
    <property type="match status" value="1"/>
</dbReference>
<dbReference type="InterPro" id="IPR011868">
    <property type="entry name" value="ModC_ABC_ATP-bd"/>
</dbReference>
<dbReference type="SMART" id="SM00382">
    <property type="entry name" value="AAA"/>
    <property type="match status" value="1"/>
</dbReference>
<feature type="domain" description="ABC transporter" evidence="10">
    <location>
        <begin position="2"/>
        <end position="234"/>
    </location>
</feature>
<keyword evidence="6 12" id="KW-0067">ATP-binding</keyword>
<evidence type="ECO:0000259" key="11">
    <source>
        <dbReference type="PROSITE" id="PS51866"/>
    </source>
</evidence>
<dbReference type="PROSITE" id="PS50893">
    <property type="entry name" value="ABC_TRANSPORTER_2"/>
    <property type="match status" value="1"/>
</dbReference>
<keyword evidence="7" id="KW-1278">Translocase</keyword>
<keyword evidence="2" id="KW-1003">Cell membrane</keyword>
<evidence type="ECO:0000256" key="8">
    <source>
        <dbReference type="ARBA" id="ARBA00023136"/>
    </source>
</evidence>
<dbReference type="Gene3D" id="3.40.50.300">
    <property type="entry name" value="P-loop containing nucleotide triphosphate hydrolases"/>
    <property type="match status" value="1"/>
</dbReference>
<evidence type="ECO:0000259" key="10">
    <source>
        <dbReference type="PROSITE" id="PS50893"/>
    </source>
</evidence>
<dbReference type="RefSeq" id="WP_009021445.1">
    <property type="nucleotide sequence ID" value="NZ_DS999411.1"/>
</dbReference>
<dbReference type="InterPro" id="IPR003439">
    <property type="entry name" value="ABC_transporter-like_ATP-bd"/>
</dbReference>
<dbReference type="STRING" id="565045.NOR51B_2654"/>
<sequence>MTLEVDIRVSRGDFSLSVKSELEGSGILGVYGPSGSGKTSLLRSIAGLEKNVSGSIIFAGEHWLDTQAGVFVPAHRRAVGFVFQDARLFPFTDVAGNLDFADSRSRDAHSSITRERVIEALDLSPLLHRGVAGLSGGERQRVAMGRVLLSRPAVLLMDEPLSALDQQRKTQLLPYISRLAGEFGLPVVYVSHQLDELAAIANTLLVLDAGDVIAQDSISTVLQRLDISVFDRHNAAVSVFDGEVLVQNHRLKTTMLGMGEQRLTVPQVQAEVGARLRLQFAAKDIALAMAMPESISIRNRFPGHVMEVQEDSESAYADVLVDIGAGVLRARITREALQSLGIEPQCSIIALVKSVSIEEALPLA</sequence>
<dbReference type="HOGENOM" id="CLU_000604_1_1_6"/>
<evidence type="ECO:0000256" key="7">
    <source>
        <dbReference type="ARBA" id="ARBA00022967"/>
    </source>
</evidence>
<protein>
    <submittedName>
        <fullName evidence="12">Molybdate ABC transporter, ATP-binding protein</fullName>
        <ecNumber evidence="12">3.6.3.29</ecNumber>
    </submittedName>
</protein>
<dbReference type="Pfam" id="PF00005">
    <property type="entry name" value="ABC_tran"/>
    <property type="match status" value="1"/>
</dbReference>
<dbReference type="GO" id="GO:0005524">
    <property type="term" value="F:ATP binding"/>
    <property type="evidence" value="ECO:0007669"/>
    <property type="project" value="UniProtKB-KW"/>
</dbReference>
<dbReference type="InterPro" id="IPR005116">
    <property type="entry name" value="Transp-assoc_OB_typ1"/>
</dbReference>
<dbReference type="SUPFAM" id="SSF50331">
    <property type="entry name" value="MOP-like"/>
    <property type="match status" value="1"/>
</dbReference>
<dbReference type="InterPro" id="IPR027417">
    <property type="entry name" value="P-loop_NTPase"/>
</dbReference>
<gene>
    <name evidence="12" type="primary">modC</name>
    <name evidence="12" type="ORF">NOR51B_2654</name>
</gene>
<evidence type="ECO:0000256" key="1">
    <source>
        <dbReference type="ARBA" id="ARBA00022448"/>
    </source>
</evidence>
<dbReference type="Proteomes" id="UP000004699">
    <property type="component" value="Unassembled WGS sequence"/>
</dbReference>
<dbReference type="EC" id="3.6.3.29" evidence="12"/>
<keyword evidence="12" id="KW-0378">Hydrolase</keyword>
<dbReference type="InterPro" id="IPR008995">
    <property type="entry name" value="Mo/tungstate-bd_C_term_dom"/>
</dbReference>
<dbReference type="NCBIfam" id="TIGR02142">
    <property type="entry name" value="modC_ABC"/>
    <property type="match status" value="1"/>
</dbReference>
<keyword evidence="1" id="KW-0813">Transport</keyword>
<proteinExistence type="predicted"/>
<evidence type="ECO:0000313" key="13">
    <source>
        <dbReference type="Proteomes" id="UP000004699"/>
    </source>
</evidence>
<keyword evidence="13" id="KW-1185">Reference proteome</keyword>
<evidence type="ECO:0000256" key="2">
    <source>
        <dbReference type="ARBA" id="ARBA00022475"/>
    </source>
</evidence>
<dbReference type="EMBL" id="DS999411">
    <property type="protein sequence ID" value="EED36702.1"/>
    <property type="molecule type" value="Genomic_DNA"/>
</dbReference>
<dbReference type="GO" id="GO:0016887">
    <property type="term" value="F:ATP hydrolysis activity"/>
    <property type="evidence" value="ECO:0007669"/>
    <property type="project" value="InterPro"/>
</dbReference>
<dbReference type="Pfam" id="PF03459">
    <property type="entry name" value="TOBE"/>
    <property type="match status" value="1"/>
</dbReference>
<evidence type="ECO:0000256" key="6">
    <source>
        <dbReference type="ARBA" id="ARBA00022840"/>
    </source>
</evidence>
<evidence type="ECO:0000313" key="12">
    <source>
        <dbReference type="EMBL" id="EED36702.1"/>
    </source>
</evidence>
<dbReference type="GO" id="GO:0016020">
    <property type="term" value="C:membrane"/>
    <property type="evidence" value="ECO:0007669"/>
    <property type="project" value="InterPro"/>
</dbReference>
<evidence type="ECO:0000256" key="4">
    <source>
        <dbReference type="ARBA" id="ARBA00022519"/>
    </source>
</evidence>
<dbReference type="InterPro" id="IPR017871">
    <property type="entry name" value="ABC_transporter-like_CS"/>
</dbReference>
<dbReference type="GO" id="GO:0015098">
    <property type="term" value="F:molybdate ion transmembrane transporter activity"/>
    <property type="evidence" value="ECO:0007669"/>
    <property type="project" value="InterPro"/>
</dbReference>
<reference evidence="13" key="1">
    <citation type="journal article" date="2013" name="BMC Microbiol.">
        <title>Taxonomy and evolution of bacteriochlorophyll a-containing members of the OM60/NOR5 clade of marine gammaproteobacteria: description of Luminiphilus syltensis gen. nov., sp. nov., reclassification of Haliea rubra as Pseudohaliea rubra gen. nov., comb. nov., and emendation of Chromatocurvus halotolerans.</title>
        <authorList>
            <person name="Spring S."/>
            <person name="Riedel T."/>
            <person name="Sproer C."/>
            <person name="Yan S."/>
            <person name="Harder J."/>
            <person name="Fuchs B.M."/>
        </authorList>
    </citation>
    <scope>NUCLEOTIDE SEQUENCE [LARGE SCALE GENOMIC DNA]</scope>
    <source>
        <strain evidence="13">NOR51-B</strain>
    </source>
</reference>
<keyword evidence="3 9" id="KW-0500">Molybdenum</keyword>
<dbReference type="AlphaFoldDB" id="B8KWM6"/>
<dbReference type="PROSITE" id="PS51866">
    <property type="entry name" value="MOP"/>
    <property type="match status" value="1"/>
</dbReference>
<dbReference type="eggNOG" id="COG4148">
    <property type="taxonomic scope" value="Bacteria"/>
</dbReference>
<keyword evidence="4" id="KW-0997">Cell inner membrane</keyword>
<dbReference type="OrthoDB" id="9802264at2"/>
<evidence type="ECO:0000256" key="5">
    <source>
        <dbReference type="ARBA" id="ARBA00022741"/>
    </source>
</evidence>
<organism evidence="12 13">
    <name type="scientific">Luminiphilus syltensis NOR5-1B</name>
    <dbReference type="NCBI Taxonomy" id="565045"/>
    <lineage>
        <taxon>Bacteria</taxon>
        <taxon>Pseudomonadati</taxon>
        <taxon>Pseudomonadota</taxon>
        <taxon>Gammaproteobacteria</taxon>
        <taxon>Cellvibrionales</taxon>
        <taxon>Halieaceae</taxon>
        <taxon>Luminiphilus</taxon>
    </lineage>
</organism>
<dbReference type="GO" id="GO:0140359">
    <property type="term" value="F:ABC-type transporter activity"/>
    <property type="evidence" value="ECO:0007669"/>
    <property type="project" value="InterPro"/>
</dbReference>
<accession>B8KWM6</accession>
<keyword evidence="5" id="KW-0547">Nucleotide-binding</keyword>
<dbReference type="PANTHER" id="PTHR43514:SF4">
    <property type="entry name" value="ABC TRANSPORTER I FAMILY MEMBER 10"/>
    <property type="match status" value="1"/>
</dbReference>
<feature type="domain" description="Mop" evidence="11">
    <location>
        <begin position="294"/>
        <end position="361"/>
    </location>
</feature>
<keyword evidence="8" id="KW-0472">Membrane</keyword>